<evidence type="ECO:0000256" key="6">
    <source>
        <dbReference type="RuleBase" id="RU362062"/>
    </source>
</evidence>
<proteinExistence type="inferred from homology"/>
<comment type="caution">
    <text evidence="9">The sequence shown here is derived from an EMBL/GenBank/DDBJ whole genome shotgun (WGS) entry which is preliminary data.</text>
</comment>
<comment type="subunit">
    <text evidence="5 6">The basal body constitutes a major portion of the flagellar organelle and consists of four rings (L,P,S, and M) mounted on a central rod. The rod consists of about 26 subunits of FlgG in the distal portion, and FlgB, FlgC and FlgF are thought to build up the proximal portion of the rod with about 6 subunits each.</text>
</comment>
<evidence type="ECO:0000256" key="1">
    <source>
        <dbReference type="ARBA" id="ARBA00004117"/>
    </source>
</evidence>
<dbReference type="InterPro" id="IPR019776">
    <property type="entry name" value="Flagellar_basal_body_rod_CS"/>
</dbReference>
<dbReference type="InterPro" id="IPR006299">
    <property type="entry name" value="FlgC"/>
</dbReference>
<evidence type="ECO:0000256" key="4">
    <source>
        <dbReference type="ARBA" id="ARBA00023143"/>
    </source>
</evidence>
<dbReference type="Pfam" id="PF06429">
    <property type="entry name" value="Flg_bbr_C"/>
    <property type="match status" value="1"/>
</dbReference>
<dbReference type="PANTHER" id="PTHR30435">
    <property type="entry name" value="FLAGELLAR PROTEIN"/>
    <property type="match status" value="1"/>
</dbReference>
<evidence type="ECO:0000259" key="7">
    <source>
        <dbReference type="Pfam" id="PF00460"/>
    </source>
</evidence>
<keyword evidence="9" id="KW-0969">Cilium</keyword>
<dbReference type="InterPro" id="IPR010930">
    <property type="entry name" value="Flg_bb/hook_C_dom"/>
</dbReference>
<dbReference type="PANTHER" id="PTHR30435:SF2">
    <property type="entry name" value="FLAGELLAR BASAL-BODY ROD PROTEIN FLGC"/>
    <property type="match status" value="1"/>
</dbReference>
<dbReference type="InterPro" id="IPR001444">
    <property type="entry name" value="Flag_bb_rod_N"/>
</dbReference>
<dbReference type="GO" id="GO:0071978">
    <property type="term" value="P:bacterial-type flagellum-dependent swarming motility"/>
    <property type="evidence" value="ECO:0007669"/>
    <property type="project" value="TreeGrafter"/>
</dbReference>
<sequence length="146" mass="16114">MGLFSTLDISASGLTAERLRMDIISNNIANVNTTSPDGKAYRRQMPVFQVRDRITPVPDVAQPMSSRVGMGVRCVAVMEDSAPLQYKYDPSHPHANKEGYVALPNVNIVKEMVDMITATRAYEANAQVITNTRNMITQALNISTTR</sequence>
<name>A0A2N1PSR6_9BACT</name>
<keyword evidence="9" id="KW-0282">Flagellum</keyword>
<dbReference type="NCBIfam" id="TIGR01395">
    <property type="entry name" value="FlgC"/>
    <property type="match status" value="1"/>
</dbReference>
<keyword evidence="4 6" id="KW-0975">Bacterial flagellum</keyword>
<evidence type="ECO:0000256" key="5">
    <source>
        <dbReference type="ARBA" id="ARBA00025933"/>
    </source>
</evidence>
<organism evidence="9 10">
    <name type="scientific">Candidatus Wallbacteria bacterium HGW-Wallbacteria-1</name>
    <dbReference type="NCBI Taxonomy" id="2013854"/>
    <lineage>
        <taxon>Bacteria</taxon>
        <taxon>Candidatus Walliibacteriota</taxon>
    </lineage>
</organism>
<evidence type="ECO:0000259" key="8">
    <source>
        <dbReference type="Pfam" id="PF06429"/>
    </source>
</evidence>
<dbReference type="GO" id="GO:0030694">
    <property type="term" value="C:bacterial-type flagellum basal body, rod"/>
    <property type="evidence" value="ECO:0007669"/>
    <property type="project" value="UniProtKB-UniRule"/>
</dbReference>
<keyword evidence="9" id="KW-0966">Cell projection</keyword>
<evidence type="ECO:0000313" key="9">
    <source>
        <dbReference type="EMBL" id="PKK91388.1"/>
    </source>
</evidence>
<gene>
    <name evidence="9" type="primary">flgC</name>
    <name evidence="9" type="ORF">CVV64_06390</name>
</gene>
<dbReference type="PROSITE" id="PS00588">
    <property type="entry name" value="FLAGELLA_BB_ROD"/>
    <property type="match status" value="1"/>
</dbReference>
<dbReference type="Pfam" id="PF00460">
    <property type="entry name" value="Flg_bb_rod"/>
    <property type="match status" value="1"/>
</dbReference>
<dbReference type="Proteomes" id="UP000233256">
    <property type="component" value="Unassembled WGS sequence"/>
</dbReference>
<dbReference type="AlphaFoldDB" id="A0A2N1PSR6"/>
<evidence type="ECO:0000256" key="3">
    <source>
        <dbReference type="ARBA" id="ARBA00017941"/>
    </source>
</evidence>
<comment type="subcellular location">
    <subcellularLocation>
        <location evidence="1 6">Bacterial flagellum basal body</location>
    </subcellularLocation>
</comment>
<feature type="domain" description="Flagellar basal-body/hook protein C-terminal" evidence="8">
    <location>
        <begin position="98"/>
        <end position="142"/>
    </location>
</feature>
<comment type="similarity">
    <text evidence="2">Belongs to the flagella basal body rod proteins family.</text>
</comment>
<protein>
    <recommendedName>
        <fullName evidence="3 6">Flagellar basal-body rod protein FlgC</fullName>
    </recommendedName>
</protein>
<accession>A0A2N1PSR6</accession>
<evidence type="ECO:0000256" key="2">
    <source>
        <dbReference type="ARBA" id="ARBA00009677"/>
    </source>
</evidence>
<dbReference type="EMBL" id="PGXC01000003">
    <property type="protein sequence ID" value="PKK91388.1"/>
    <property type="molecule type" value="Genomic_DNA"/>
</dbReference>
<reference evidence="9 10" key="1">
    <citation type="journal article" date="2017" name="ISME J.">
        <title>Potential for microbial H2 and metal transformations associated with novel bacteria and archaea in deep terrestrial subsurface sediments.</title>
        <authorList>
            <person name="Hernsdorf A.W."/>
            <person name="Amano Y."/>
            <person name="Miyakawa K."/>
            <person name="Ise K."/>
            <person name="Suzuki Y."/>
            <person name="Anantharaman K."/>
            <person name="Probst A."/>
            <person name="Burstein D."/>
            <person name="Thomas B.C."/>
            <person name="Banfield J.F."/>
        </authorList>
    </citation>
    <scope>NUCLEOTIDE SEQUENCE [LARGE SCALE GENOMIC DNA]</scope>
    <source>
        <strain evidence="9">HGW-Wallbacteria-1</strain>
    </source>
</reference>
<feature type="domain" description="Flagellar basal body rod protein N-terminal" evidence="7">
    <location>
        <begin position="7"/>
        <end position="34"/>
    </location>
</feature>
<evidence type="ECO:0000313" key="10">
    <source>
        <dbReference type="Proteomes" id="UP000233256"/>
    </source>
</evidence>